<sequence length="223" mass="25482">MELVVAAMVDEHDNKENFPPRSAEKFVPKQSKDKFFKKKKKKKKNGRTPLRDITHLFVNAPAAGPISDSQYNLRLLLPHPDASSNARSKRNASDEDETRIHHSLRQKSAMVLRKHFRHGVPASHRQRAKNIEISAVDPHPIPRRNNLSPPLLRARHAESTRVTDRQPPLLLSAEWDRRSGDMSGKRSSLDLPERLKLTHRRRSTEKGLMVTSQKVISSCLARI</sequence>
<dbReference type="EMBL" id="NQVE01000135">
    <property type="protein sequence ID" value="RAL45289.1"/>
    <property type="molecule type" value="Genomic_DNA"/>
</dbReference>
<evidence type="ECO:0000313" key="3">
    <source>
        <dbReference type="Proteomes" id="UP000249390"/>
    </source>
</evidence>
<dbReference type="AlphaFoldDB" id="A0A328DLS4"/>
<evidence type="ECO:0000313" key="2">
    <source>
        <dbReference type="EMBL" id="RAL45289.1"/>
    </source>
</evidence>
<feature type="compositionally biased region" description="Basic residues" evidence="1">
    <location>
        <begin position="35"/>
        <end position="46"/>
    </location>
</feature>
<comment type="caution">
    <text evidence="2">The sequence shown here is derived from an EMBL/GenBank/DDBJ whole genome shotgun (WGS) entry which is preliminary data.</text>
</comment>
<reference evidence="2 3" key="1">
    <citation type="submission" date="2018-06" db="EMBL/GenBank/DDBJ databases">
        <title>The Genome of Cuscuta australis (Dodder) Provides Insight into the Evolution of Plant Parasitism.</title>
        <authorList>
            <person name="Liu H."/>
        </authorList>
    </citation>
    <scope>NUCLEOTIDE SEQUENCE [LARGE SCALE GENOMIC DNA]</scope>
    <source>
        <strain evidence="3">cv. Yunnan</strain>
        <tissue evidence="2">Vines</tissue>
    </source>
</reference>
<keyword evidence="3" id="KW-1185">Reference proteome</keyword>
<protein>
    <submittedName>
        <fullName evidence="2">Uncharacterized protein</fullName>
    </submittedName>
</protein>
<gene>
    <name evidence="2" type="ORF">DM860_014699</name>
</gene>
<feature type="region of interest" description="Disordered" evidence="1">
    <location>
        <begin position="28"/>
        <end position="49"/>
    </location>
</feature>
<evidence type="ECO:0000256" key="1">
    <source>
        <dbReference type="SAM" id="MobiDB-lite"/>
    </source>
</evidence>
<feature type="region of interest" description="Disordered" evidence="1">
    <location>
        <begin position="79"/>
        <end position="101"/>
    </location>
</feature>
<organism evidence="2 3">
    <name type="scientific">Cuscuta australis</name>
    <dbReference type="NCBI Taxonomy" id="267555"/>
    <lineage>
        <taxon>Eukaryota</taxon>
        <taxon>Viridiplantae</taxon>
        <taxon>Streptophyta</taxon>
        <taxon>Embryophyta</taxon>
        <taxon>Tracheophyta</taxon>
        <taxon>Spermatophyta</taxon>
        <taxon>Magnoliopsida</taxon>
        <taxon>eudicotyledons</taxon>
        <taxon>Gunneridae</taxon>
        <taxon>Pentapetalae</taxon>
        <taxon>asterids</taxon>
        <taxon>lamiids</taxon>
        <taxon>Solanales</taxon>
        <taxon>Convolvulaceae</taxon>
        <taxon>Cuscuteae</taxon>
        <taxon>Cuscuta</taxon>
        <taxon>Cuscuta subgen. Grammica</taxon>
        <taxon>Cuscuta sect. Cleistogrammica</taxon>
    </lineage>
</organism>
<dbReference type="Proteomes" id="UP000249390">
    <property type="component" value="Unassembled WGS sequence"/>
</dbReference>
<proteinExistence type="predicted"/>
<accession>A0A328DLS4</accession>
<name>A0A328DLS4_9ASTE</name>